<evidence type="ECO:0000256" key="1">
    <source>
        <dbReference type="ARBA" id="ARBA00004236"/>
    </source>
</evidence>
<proteinExistence type="inferred from homology"/>
<feature type="region of interest" description="Disordered" evidence="8">
    <location>
        <begin position="16"/>
        <end position="38"/>
    </location>
</feature>
<evidence type="ECO:0000256" key="8">
    <source>
        <dbReference type="SAM" id="MobiDB-lite"/>
    </source>
</evidence>
<dbReference type="Pfam" id="PF01130">
    <property type="entry name" value="CD36"/>
    <property type="match status" value="1"/>
</dbReference>
<keyword evidence="5 9" id="KW-1133">Transmembrane helix</keyword>
<protein>
    <recommendedName>
        <fullName evidence="12">Ionotropic receptor</fullName>
    </recommendedName>
</protein>
<evidence type="ECO:0000313" key="10">
    <source>
        <dbReference type="EMBL" id="KAF7987517.1"/>
    </source>
</evidence>
<sequence length="597" mass="68070">MKDIMSIWSRLAGRSYSSVSTNPQPSGNESDDYSDNDPRSLQTKSTIVVNKFFNKALPVYSDGRRKWPKSIFMLMTLGLLGIAFGCFIMVVQPYELIFKFKVTFSKGGEIFEMWRKPQVELFLKVYLFNVTNHEEYMSGKADKLHFKQVGPYVYKEGLEHANITFNDNGTVTAIPKHPLTYIAEKSAGAEDDILFLPNIALLSIANVMKDASYFTRWPLNLLIKQTNARPIVKMTAKEFMFGYESALVTLGNNVMPSWIKFDKLGLIDRMYDFEGDFETVYTGETDVRLTGLIDKYNGDSNLPQWTGKCANVAGASDGTKFPSYIEPNDTLLFFRKSLCRSARMVRTGDAVVKGLHSYRYKFMDDELDNGVNNTENKCFCRHGRCLPAGMIDVTDCYYGFPIALTFPHFYKADPSLLNAVVGLEPRQDLHESYFIIQPKSGLPVDIAFRFQINMALQDIKAISNTDGFSNMVLPLLWFEIGMYELPESMNNRFLLYLNIAPVAQDIAIYGLFFGGAIFLIWSVFKILLYRPQGAKSTPAKWIETELQKKRLNFLNDKRSSFRGKQMDTYYNSLLEPKEESTPMTAMDNSECFKEDLV</sequence>
<dbReference type="PANTHER" id="PTHR11923:SF67">
    <property type="entry name" value="RE68569P"/>
    <property type="match status" value="1"/>
</dbReference>
<keyword evidence="11" id="KW-1185">Reference proteome</keyword>
<keyword evidence="3" id="KW-1003">Cell membrane</keyword>
<reference evidence="10 11" key="1">
    <citation type="submission" date="2020-08" db="EMBL/GenBank/DDBJ databases">
        <title>Aphidius gifuensis genome sequencing and assembly.</title>
        <authorList>
            <person name="Du Z."/>
        </authorList>
    </citation>
    <scope>NUCLEOTIDE SEQUENCE [LARGE SCALE GENOMIC DNA]</scope>
    <source>
        <strain evidence="10">YNYX2018</strain>
        <tissue evidence="10">Adults</tissue>
    </source>
</reference>
<dbReference type="EMBL" id="JACMRX010000006">
    <property type="protein sequence ID" value="KAF7987517.1"/>
    <property type="molecule type" value="Genomic_DNA"/>
</dbReference>
<comment type="caution">
    <text evidence="10">The sequence shown here is derived from an EMBL/GenBank/DDBJ whole genome shotgun (WGS) entry which is preliminary data.</text>
</comment>
<name>A0A834XKX6_APHGI</name>
<evidence type="ECO:0000256" key="6">
    <source>
        <dbReference type="ARBA" id="ARBA00023136"/>
    </source>
</evidence>
<dbReference type="GO" id="GO:0005737">
    <property type="term" value="C:cytoplasm"/>
    <property type="evidence" value="ECO:0007669"/>
    <property type="project" value="TreeGrafter"/>
</dbReference>
<dbReference type="Proteomes" id="UP000639338">
    <property type="component" value="Unassembled WGS sequence"/>
</dbReference>
<evidence type="ECO:0008006" key="12">
    <source>
        <dbReference type="Google" id="ProtNLM"/>
    </source>
</evidence>
<evidence type="ECO:0000256" key="7">
    <source>
        <dbReference type="ARBA" id="ARBA00023180"/>
    </source>
</evidence>
<evidence type="ECO:0000256" key="9">
    <source>
        <dbReference type="SAM" id="Phobius"/>
    </source>
</evidence>
<keyword evidence="4 9" id="KW-0812">Transmembrane</keyword>
<dbReference type="InterPro" id="IPR002159">
    <property type="entry name" value="CD36_fam"/>
</dbReference>
<dbReference type="GO" id="GO:0005044">
    <property type="term" value="F:scavenger receptor activity"/>
    <property type="evidence" value="ECO:0007669"/>
    <property type="project" value="TreeGrafter"/>
</dbReference>
<keyword evidence="6 9" id="KW-0472">Membrane</keyword>
<feature type="transmembrane region" description="Helical" evidence="9">
    <location>
        <begin position="71"/>
        <end position="91"/>
    </location>
</feature>
<organism evidence="10 11">
    <name type="scientific">Aphidius gifuensis</name>
    <name type="common">Parasitoid wasp</name>
    <dbReference type="NCBI Taxonomy" id="684658"/>
    <lineage>
        <taxon>Eukaryota</taxon>
        <taxon>Metazoa</taxon>
        <taxon>Ecdysozoa</taxon>
        <taxon>Arthropoda</taxon>
        <taxon>Hexapoda</taxon>
        <taxon>Insecta</taxon>
        <taxon>Pterygota</taxon>
        <taxon>Neoptera</taxon>
        <taxon>Endopterygota</taxon>
        <taxon>Hymenoptera</taxon>
        <taxon>Apocrita</taxon>
        <taxon>Ichneumonoidea</taxon>
        <taxon>Braconidae</taxon>
        <taxon>Aphidiinae</taxon>
        <taxon>Aphidius</taxon>
    </lineage>
</organism>
<feature type="compositionally biased region" description="Polar residues" evidence="8">
    <location>
        <begin position="16"/>
        <end position="28"/>
    </location>
</feature>
<evidence type="ECO:0000313" key="11">
    <source>
        <dbReference type="Proteomes" id="UP000639338"/>
    </source>
</evidence>
<feature type="transmembrane region" description="Helical" evidence="9">
    <location>
        <begin position="506"/>
        <end position="528"/>
    </location>
</feature>
<dbReference type="PRINTS" id="PR01609">
    <property type="entry name" value="CD36FAMILY"/>
</dbReference>
<comment type="similarity">
    <text evidence="2">Belongs to the CD36 family.</text>
</comment>
<evidence type="ECO:0000256" key="5">
    <source>
        <dbReference type="ARBA" id="ARBA00022989"/>
    </source>
</evidence>
<comment type="subcellular location">
    <subcellularLocation>
        <location evidence="1">Cell membrane</location>
    </subcellularLocation>
</comment>
<dbReference type="OrthoDB" id="18585at2759"/>
<evidence type="ECO:0000256" key="3">
    <source>
        <dbReference type="ARBA" id="ARBA00022475"/>
    </source>
</evidence>
<accession>A0A834XKX6</accession>
<evidence type="ECO:0000256" key="2">
    <source>
        <dbReference type="ARBA" id="ARBA00010532"/>
    </source>
</evidence>
<dbReference type="GO" id="GO:0005886">
    <property type="term" value="C:plasma membrane"/>
    <property type="evidence" value="ECO:0007669"/>
    <property type="project" value="UniProtKB-SubCell"/>
</dbReference>
<gene>
    <name evidence="10" type="ORF">HCN44_003279</name>
</gene>
<evidence type="ECO:0000256" key="4">
    <source>
        <dbReference type="ARBA" id="ARBA00022692"/>
    </source>
</evidence>
<dbReference type="AlphaFoldDB" id="A0A834XKX6"/>
<keyword evidence="7" id="KW-0325">Glycoprotein</keyword>
<dbReference type="PANTHER" id="PTHR11923">
    <property type="entry name" value="SCAVENGER RECEPTOR CLASS B TYPE-1 SR-B1"/>
    <property type="match status" value="1"/>
</dbReference>